<dbReference type="HOGENOM" id="CLU_053063_0_0_1"/>
<dbReference type="SUPFAM" id="SSF46565">
    <property type="entry name" value="Chaperone J-domain"/>
    <property type="match status" value="1"/>
</dbReference>
<organism evidence="3 4">
    <name type="scientific">Emiliania huxleyi (strain CCMP1516)</name>
    <dbReference type="NCBI Taxonomy" id="280463"/>
    <lineage>
        <taxon>Eukaryota</taxon>
        <taxon>Haptista</taxon>
        <taxon>Haptophyta</taxon>
        <taxon>Prymnesiophyceae</taxon>
        <taxon>Isochrysidales</taxon>
        <taxon>Noelaerhabdaceae</taxon>
        <taxon>Emiliania</taxon>
    </lineage>
</organism>
<evidence type="ECO:0000256" key="1">
    <source>
        <dbReference type="SAM" id="MobiDB-lite"/>
    </source>
</evidence>
<evidence type="ECO:0000313" key="3">
    <source>
        <dbReference type="EnsemblProtists" id="EOD38924"/>
    </source>
</evidence>
<keyword evidence="4" id="KW-1185">Reference proteome</keyword>
<dbReference type="eggNOG" id="ENOG502SUG1">
    <property type="taxonomic scope" value="Eukaryota"/>
</dbReference>
<dbReference type="STRING" id="2903.R1FZH7"/>
<dbReference type="Pfam" id="PF00226">
    <property type="entry name" value="DnaJ"/>
    <property type="match status" value="1"/>
</dbReference>
<dbReference type="SMART" id="SM00271">
    <property type="entry name" value="DnaJ"/>
    <property type="match status" value="1"/>
</dbReference>
<reference evidence="4" key="1">
    <citation type="journal article" date="2013" name="Nature">
        <title>Pan genome of the phytoplankton Emiliania underpins its global distribution.</title>
        <authorList>
            <person name="Read B.A."/>
            <person name="Kegel J."/>
            <person name="Klute M.J."/>
            <person name="Kuo A."/>
            <person name="Lefebvre S.C."/>
            <person name="Maumus F."/>
            <person name="Mayer C."/>
            <person name="Miller J."/>
            <person name="Monier A."/>
            <person name="Salamov A."/>
            <person name="Young J."/>
            <person name="Aguilar M."/>
            <person name="Claverie J.M."/>
            <person name="Frickenhaus S."/>
            <person name="Gonzalez K."/>
            <person name="Herman E.K."/>
            <person name="Lin Y.C."/>
            <person name="Napier J."/>
            <person name="Ogata H."/>
            <person name="Sarno A.F."/>
            <person name="Shmutz J."/>
            <person name="Schroeder D."/>
            <person name="de Vargas C."/>
            <person name="Verret F."/>
            <person name="von Dassow P."/>
            <person name="Valentin K."/>
            <person name="Van de Peer Y."/>
            <person name="Wheeler G."/>
            <person name="Dacks J.B."/>
            <person name="Delwiche C.F."/>
            <person name="Dyhrman S.T."/>
            <person name="Glockner G."/>
            <person name="John U."/>
            <person name="Richards T."/>
            <person name="Worden A.Z."/>
            <person name="Zhang X."/>
            <person name="Grigoriev I.V."/>
            <person name="Allen A.E."/>
            <person name="Bidle K."/>
            <person name="Borodovsky M."/>
            <person name="Bowler C."/>
            <person name="Brownlee C."/>
            <person name="Cock J.M."/>
            <person name="Elias M."/>
            <person name="Gladyshev V.N."/>
            <person name="Groth M."/>
            <person name="Guda C."/>
            <person name="Hadaegh A."/>
            <person name="Iglesias-Rodriguez M.D."/>
            <person name="Jenkins J."/>
            <person name="Jones B.M."/>
            <person name="Lawson T."/>
            <person name="Leese F."/>
            <person name="Lindquist E."/>
            <person name="Lobanov A."/>
            <person name="Lomsadze A."/>
            <person name="Malik S.B."/>
            <person name="Marsh M.E."/>
            <person name="Mackinder L."/>
            <person name="Mock T."/>
            <person name="Mueller-Roeber B."/>
            <person name="Pagarete A."/>
            <person name="Parker M."/>
            <person name="Probert I."/>
            <person name="Quesneville H."/>
            <person name="Raines C."/>
            <person name="Rensing S.A."/>
            <person name="Riano-Pachon D.M."/>
            <person name="Richier S."/>
            <person name="Rokitta S."/>
            <person name="Shiraiwa Y."/>
            <person name="Soanes D.M."/>
            <person name="van der Giezen M."/>
            <person name="Wahlund T.M."/>
            <person name="Williams B."/>
            <person name="Wilson W."/>
            <person name="Wolfe G."/>
            <person name="Wurch L.L."/>
        </authorList>
    </citation>
    <scope>NUCLEOTIDE SEQUENCE</scope>
</reference>
<dbReference type="PROSITE" id="PS50076">
    <property type="entry name" value="DNAJ_2"/>
    <property type="match status" value="1"/>
</dbReference>
<feature type="region of interest" description="Disordered" evidence="1">
    <location>
        <begin position="275"/>
        <end position="300"/>
    </location>
</feature>
<dbReference type="InterPro" id="IPR001623">
    <property type="entry name" value="DnaJ_domain"/>
</dbReference>
<feature type="compositionally biased region" description="Basic and acidic residues" evidence="1">
    <location>
        <begin position="36"/>
        <end position="54"/>
    </location>
</feature>
<dbReference type="EnsemblProtists" id="EOD38924">
    <property type="protein sequence ID" value="EOD38924"/>
    <property type="gene ID" value="EMIHUDRAFT_109149"/>
</dbReference>
<protein>
    <recommendedName>
        <fullName evidence="2">J domain-containing protein</fullName>
    </recommendedName>
</protein>
<feature type="region of interest" description="Disordered" evidence="1">
    <location>
        <begin position="29"/>
        <end position="67"/>
    </location>
</feature>
<dbReference type="CDD" id="cd06257">
    <property type="entry name" value="DnaJ"/>
    <property type="match status" value="1"/>
</dbReference>
<evidence type="ECO:0000313" key="4">
    <source>
        <dbReference type="Proteomes" id="UP000013827"/>
    </source>
</evidence>
<dbReference type="AlphaFoldDB" id="A0A0D3KT39"/>
<accession>A0A0D3KT39</accession>
<evidence type="ECO:0000259" key="2">
    <source>
        <dbReference type="PROSITE" id="PS50076"/>
    </source>
</evidence>
<dbReference type="Proteomes" id="UP000013827">
    <property type="component" value="Unassembled WGS sequence"/>
</dbReference>
<feature type="domain" description="J" evidence="2">
    <location>
        <begin position="62"/>
        <end position="134"/>
    </location>
</feature>
<dbReference type="GeneID" id="17284195"/>
<sequence length="426" mass="47543">MSLGGGAYFEERNAKEGVPYDAASLPDMSAVFGPSKAEKEAQAEEEKKKEEPLPKARRLPADAAAAARAARTHAAHAHLLCSLEKLKMRFRKMSLKWHPDKNIRRPEAAAEVFKAVNAAYHTLTTNNFDYKRRASPSARRGPSRRPIRADEWSESFTIPPMQSLEDVLVMALKGAIARLHEIARERRPLPGPVVLLIRRASFFSHWLAMLLIWSGRDSIWCICTPTRLREIVPRPDQVEMLLKKRGDYRPHQDFGVNLSIPWNAGSREDQFISSASGDPSYHVHTGSAYHTTRGPRGPRHWAVGRRGLEDRGKAELGYDGSASGDAGWGGDAYGGQIVRHVETQDLLDQFGAKAQAYAKPKGRPDLTSQSEGAREAAEGFNDQAVKAFKAKDWQRCYDLSSEAIRLNPRKTAYLGRSRIRLTGRVN</sequence>
<dbReference type="InterPro" id="IPR036869">
    <property type="entry name" value="J_dom_sf"/>
</dbReference>
<dbReference type="PaxDb" id="2903-EOD38924"/>
<feature type="region of interest" description="Disordered" evidence="1">
    <location>
        <begin position="357"/>
        <end position="378"/>
    </location>
</feature>
<dbReference type="RefSeq" id="XP_005791353.1">
    <property type="nucleotide sequence ID" value="XM_005791296.1"/>
</dbReference>
<dbReference type="Gene3D" id="1.10.287.110">
    <property type="entry name" value="DnaJ domain"/>
    <property type="match status" value="1"/>
</dbReference>
<dbReference type="KEGG" id="ehx:EMIHUDRAFT_109149"/>
<reference evidence="3" key="2">
    <citation type="submission" date="2024-10" db="UniProtKB">
        <authorList>
            <consortium name="EnsemblProtists"/>
        </authorList>
    </citation>
    <scope>IDENTIFICATION</scope>
</reference>
<proteinExistence type="predicted"/>
<name>A0A0D3KT39_EMIH1</name>